<dbReference type="GO" id="GO:0005524">
    <property type="term" value="F:ATP binding"/>
    <property type="evidence" value="ECO:0007669"/>
    <property type="project" value="UniProtKB-KW"/>
</dbReference>
<gene>
    <name evidence="18" type="ORF">HYG85_22205</name>
</gene>
<evidence type="ECO:0000256" key="3">
    <source>
        <dbReference type="ARBA" id="ARBA00012438"/>
    </source>
</evidence>
<evidence type="ECO:0000256" key="7">
    <source>
        <dbReference type="ARBA" id="ARBA00022692"/>
    </source>
</evidence>
<dbReference type="EC" id="2.7.13.3" evidence="3"/>
<evidence type="ECO:0000256" key="5">
    <source>
        <dbReference type="ARBA" id="ARBA00022553"/>
    </source>
</evidence>
<keyword evidence="19" id="KW-1185">Reference proteome</keyword>
<evidence type="ECO:0000313" key="19">
    <source>
        <dbReference type="Proteomes" id="UP000677305"/>
    </source>
</evidence>
<dbReference type="InterPro" id="IPR036890">
    <property type="entry name" value="HATPase_C_sf"/>
</dbReference>
<keyword evidence="9 18" id="KW-0418">Kinase</keyword>
<evidence type="ECO:0000256" key="4">
    <source>
        <dbReference type="ARBA" id="ARBA00022475"/>
    </source>
</evidence>
<accession>A0A8J8MEK8</accession>
<dbReference type="InterPro" id="IPR003660">
    <property type="entry name" value="HAMP_dom"/>
</dbReference>
<dbReference type="Pfam" id="PF02518">
    <property type="entry name" value="HATPase_c"/>
    <property type="match status" value="1"/>
</dbReference>
<feature type="domain" description="Histidine kinase" evidence="16">
    <location>
        <begin position="145"/>
        <end position="363"/>
    </location>
</feature>
<dbReference type="SUPFAM" id="SSF47384">
    <property type="entry name" value="Homodimeric domain of signal transducing histidine kinase"/>
    <property type="match status" value="1"/>
</dbReference>
<dbReference type="FunFam" id="3.30.565.10:FF:000013">
    <property type="entry name" value="Two-component sensor histidine kinase"/>
    <property type="match status" value="1"/>
</dbReference>
<evidence type="ECO:0000256" key="10">
    <source>
        <dbReference type="ARBA" id="ARBA00022840"/>
    </source>
</evidence>
<organism evidence="18 19">
    <name type="scientific">Vallitalea guaymasensis</name>
    <dbReference type="NCBI Taxonomy" id="1185412"/>
    <lineage>
        <taxon>Bacteria</taxon>
        <taxon>Bacillati</taxon>
        <taxon>Bacillota</taxon>
        <taxon>Clostridia</taxon>
        <taxon>Lachnospirales</taxon>
        <taxon>Vallitaleaceae</taxon>
        <taxon>Vallitalea</taxon>
    </lineage>
</organism>
<keyword evidence="12" id="KW-0902">Two-component regulatory system</keyword>
<keyword evidence="10" id="KW-0067">ATP-binding</keyword>
<dbReference type="GO" id="GO:0000155">
    <property type="term" value="F:phosphorelay sensor kinase activity"/>
    <property type="evidence" value="ECO:0007669"/>
    <property type="project" value="InterPro"/>
</dbReference>
<dbReference type="GO" id="GO:0005886">
    <property type="term" value="C:plasma membrane"/>
    <property type="evidence" value="ECO:0007669"/>
    <property type="project" value="UniProtKB-SubCell"/>
</dbReference>
<dbReference type="CDD" id="cd00082">
    <property type="entry name" value="HisKA"/>
    <property type="match status" value="1"/>
</dbReference>
<dbReference type="Proteomes" id="UP000677305">
    <property type="component" value="Chromosome"/>
</dbReference>
<keyword evidence="8" id="KW-0547">Nucleotide-binding</keyword>
<sequence>MKNRLLKSIRFKVVIICVESFLLSVITLYIMYKIIYNNRYKSPVRKLYNTITRYITIQQAIIFAGVILFIVYLLILVSRIIKYIDKISYNVNEIAKGNFDAKIEKINKDELGQLANNINNMADQIETLIREEQEATESKNYLITGLSHDLKTPLTSIYGYLELINNDNYKDEVELRYYTDIAFKKTIQLKNMIEQLFNYTKYNSSSIEVEKVNINVKELLKQLVVEYYPFFLKEDLECRLHFGKEKYEIQADSKLLFRVFENLISNAVRYSGENSKYIDINLESEGEKIYIHFINYDNIIPGYQQEFIFNRFYKIEQSRAHDSDSSGLGLAIAKTIVELNDGDISVSSKENKTIFTVTFNKIDKSLVKDR</sequence>
<dbReference type="InterPro" id="IPR003661">
    <property type="entry name" value="HisK_dim/P_dom"/>
</dbReference>
<keyword evidence="4" id="KW-1003">Cell membrane</keyword>
<evidence type="ECO:0000256" key="2">
    <source>
        <dbReference type="ARBA" id="ARBA00004651"/>
    </source>
</evidence>
<dbReference type="InterPro" id="IPR050398">
    <property type="entry name" value="HssS/ArlS-like"/>
</dbReference>
<evidence type="ECO:0000256" key="12">
    <source>
        <dbReference type="ARBA" id="ARBA00023012"/>
    </source>
</evidence>
<evidence type="ECO:0000256" key="14">
    <source>
        <dbReference type="SAM" id="Coils"/>
    </source>
</evidence>
<feature type="domain" description="HAMP" evidence="17">
    <location>
        <begin position="78"/>
        <end position="130"/>
    </location>
</feature>
<dbReference type="InterPro" id="IPR036097">
    <property type="entry name" value="HisK_dim/P_sf"/>
</dbReference>
<feature type="coiled-coil region" evidence="14">
    <location>
        <begin position="111"/>
        <end position="138"/>
    </location>
</feature>
<dbReference type="Gene3D" id="1.10.287.130">
    <property type="match status" value="1"/>
</dbReference>
<dbReference type="KEGG" id="vgu:HYG85_22205"/>
<keyword evidence="13 15" id="KW-0472">Membrane</keyword>
<evidence type="ECO:0000256" key="1">
    <source>
        <dbReference type="ARBA" id="ARBA00000085"/>
    </source>
</evidence>
<dbReference type="PANTHER" id="PTHR45528">
    <property type="entry name" value="SENSOR HISTIDINE KINASE CPXA"/>
    <property type="match status" value="1"/>
</dbReference>
<dbReference type="CDD" id="cd06225">
    <property type="entry name" value="HAMP"/>
    <property type="match status" value="1"/>
</dbReference>
<dbReference type="SMART" id="SM00388">
    <property type="entry name" value="HisKA"/>
    <property type="match status" value="1"/>
</dbReference>
<dbReference type="InterPro" id="IPR003594">
    <property type="entry name" value="HATPase_dom"/>
</dbReference>
<dbReference type="EMBL" id="CP058561">
    <property type="protein sequence ID" value="QUH31491.1"/>
    <property type="molecule type" value="Genomic_DNA"/>
</dbReference>
<name>A0A8J8MEK8_9FIRM</name>
<evidence type="ECO:0000256" key="13">
    <source>
        <dbReference type="ARBA" id="ARBA00023136"/>
    </source>
</evidence>
<dbReference type="AlphaFoldDB" id="A0A8J8MEK8"/>
<evidence type="ECO:0000313" key="18">
    <source>
        <dbReference type="EMBL" id="QUH31491.1"/>
    </source>
</evidence>
<protein>
    <recommendedName>
        <fullName evidence="3">histidine kinase</fullName>
        <ecNumber evidence="3">2.7.13.3</ecNumber>
    </recommendedName>
</protein>
<evidence type="ECO:0000256" key="6">
    <source>
        <dbReference type="ARBA" id="ARBA00022679"/>
    </source>
</evidence>
<evidence type="ECO:0000259" key="17">
    <source>
        <dbReference type="PROSITE" id="PS50885"/>
    </source>
</evidence>
<dbReference type="PROSITE" id="PS50109">
    <property type="entry name" value="HIS_KIN"/>
    <property type="match status" value="1"/>
</dbReference>
<dbReference type="Pfam" id="PF00672">
    <property type="entry name" value="HAMP"/>
    <property type="match status" value="1"/>
</dbReference>
<dbReference type="PANTHER" id="PTHR45528:SF1">
    <property type="entry name" value="SENSOR HISTIDINE KINASE CPXA"/>
    <property type="match status" value="1"/>
</dbReference>
<proteinExistence type="predicted"/>
<keyword evidence="14" id="KW-0175">Coiled coil</keyword>
<dbReference type="Gene3D" id="6.10.340.10">
    <property type="match status" value="1"/>
</dbReference>
<keyword evidence="5" id="KW-0597">Phosphoprotein</keyword>
<evidence type="ECO:0000259" key="16">
    <source>
        <dbReference type="PROSITE" id="PS50109"/>
    </source>
</evidence>
<dbReference type="Pfam" id="PF00512">
    <property type="entry name" value="HisKA"/>
    <property type="match status" value="1"/>
</dbReference>
<dbReference type="PROSITE" id="PS50885">
    <property type="entry name" value="HAMP"/>
    <property type="match status" value="1"/>
</dbReference>
<keyword evidence="7 15" id="KW-0812">Transmembrane</keyword>
<dbReference type="Gene3D" id="3.30.565.10">
    <property type="entry name" value="Histidine kinase-like ATPase, C-terminal domain"/>
    <property type="match status" value="1"/>
</dbReference>
<reference evidence="18 19" key="1">
    <citation type="submission" date="2020-07" db="EMBL/GenBank/DDBJ databases">
        <title>Vallitalea guaymasensis genome.</title>
        <authorList>
            <person name="Postec A."/>
        </authorList>
    </citation>
    <scope>NUCLEOTIDE SEQUENCE [LARGE SCALE GENOMIC DNA]</scope>
    <source>
        <strain evidence="18 19">Ra1766G1</strain>
    </source>
</reference>
<keyword evidence="6" id="KW-0808">Transferase</keyword>
<dbReference type="SMART" id="SM00304">
    <property type="entry name" value="HAMP"/>
    <property type="match status" value="1"/>
</dbReference>
<evidence type="ECO:0000256" key="15">
    <source>
        <dbReference type="SAM" id="Phobius"/>
    </source>
</evidence>
<feature type="transmembrane region" description="Helical" evidence="15">
    <location>
        <begin position="55"/>
        <end position="77"/>
    </location>
</feature>
<comment type="subcellular location">
    <subcellularLocation>
        <location evidence="2">Cell membrane</location>
        <topology evidence="2">Multi-pass membrane protein</topology>
    </subcellularLocation>
</comment>
<evidence type="ECO:0000256" key="8">
    <source>
        <dbReference type="ARBA" id="ARBA00022741"/>
    </source>
</evidence>
<dbReference type="SUPFAM" id="SSF158472">
    <property type="entry name" value="HAMP domain-like"/>
    <property type="match status" value="1"/>
</dbReference>
<dbReference type="SUPFAM" id="SSF55874">
    <property type="entry name" value="ATPase domain of HSP90 chaperone/DNA topoisomerase II/histidine kinase"/>
    <property type="match status" value="1"/>
</dbReference>
<dbReference type="SMART" id="SM00387">
    <property type="entry name" value="HATPase_c"/>
    <property type="match status" value="1"/>
</dbReference>
<feature type="transmembrane region" description="Helical" evidence="15">
    <location>
        <begin position="12"/>
        <end position="35"/>
    </location>
</feature>
<dbReference type="RefSeq" id="WP_212691488.1">
    <property type="nucleotide sequence ID" value="NZ_CP058561.1"/>
</dbReference>
<evidence type="ECO:0000256" key="9">
    <source>
        <dbReference type="ARBA" id="ARBA00022777"/>
    </source>
</evidence>
<keyword evidence="11 15" id="KW-1133">Transmembrane helix</keyword>
<comment type="catalytic activity">
    <reaction evidence="1">
        <text>ATP + protein L-histidine = ADP + protein N-phospho-L-histidine.</text>
        <dbReference type="EC" id="2.7.13.3"/>
    </reaction>
</comment>
<evidence type="ECO:0000256" key="11">
    <source>
        <dbReference type="ARBA" id="ARBA00022989"/>
    </source>
</evidence>
<dbReference type="InterPro" id="IPR005467">
    <property type="entry name" value="His_kinase_dom"/>
</dbReference>